<feature type="signal peptide" evidence="1">
    <location>
        <begin position="1"/>
        <end position="24"/>
    </location>
</feature>
<accession>A0ABN6UU25</accession>
<organism evidence="2 3">
    <name type="scientific">Geothrix oryzae</name>
    <dbReference type="NCBI Taxonomy" id="2927975"/>
    <lineage>
        <taxon>Bacteria</taxon>
        <taxon>Pseudomonadati</taxon>
        <taxon>Acidobacteriota</taxon>
        <taxon>Holophagae</taxon>
        <taxon>Holophagales</taxon>
        <taxon>Holophagaceae</taxon>
        <taxon>Geothrix</taxon>
    </lineage>
</organism>
<keyword evidence="1" id="KW-0732">Signal</keyword>
<protein>
    <submittedName>
        <fullName evidence="2">Uncharacterized protein</fullName>
    </submittedName>
</protein>
<dbReference type="EMBL" id="AP027079">
    <property type="protein sequence ID" value="BDU68249.1"/>
    <property type="molecule type" value="Genomic_DNA"/>
</dbReference>
<keyword evidence="3" id="KW-1185">Reference proteome</keyword>
<evidence type="ECO:0000256" key="1">
    <source>
        <dbReference type="SAM" id="SignalP"/>
    </source>
</evidence>
<dbReference type="SUPFAM" id="SSF50969">
    <property type="entry name" value="YVTN repeat-like/Quinoprotein amine dehydrogenase"/>
    <property type="match status" value="1"/>
</dbReference>
<gene>
    <name evidence="2" type="ORF">GETHOR_03500</name>
</gene>
<sequence length="299" mass="32118">MKSSRICAFLLCALAWTLSMPASAQAWDAAGRAASWAKQDKDDSFTFYDAQGRFLHTWVRDGGLMRSISLAKLEAEPDRWVVDPRNNAWVAHGTTLTLVDRSGRLTTSVKLPAEVGDVCWDAKGFVISYRTVEPYLEKRDFKGTEVLWSFGAKPPKREGPAPLNRRPIVSDDSGNVLLADGNSLNLSILDGTTGRKLSETNLTLGGAPVPALEGNAAERGPLALWPGKSVAFAAVPAAQVPASQRGTLQGLTLARLDLAQSRLEFLPTGLDESYLLVGVLDADAVFAGPKGGLMLVKIK</sequence>
<dbReference type="InterPro" id="IPR011044">
    <property type="entry name" value="Quino_amine_DH_bsu"/>
</dbReference>
<name>A0ABN6UU25_9BACT</name>
<evidence type="ECO:0000313" key="3">
    <source>
        <dbReference type="Proteomes" id="UP001242010"/>
    </source>
</evidence>
<proteinExistence type="predicted"/>
<evidence type="ECO:0000313" key="2">
    <source>
        <dbReference type="EMBL" id="BDU68249.1"/>
    </source>
</evidence>
<dbReference type="Proteomes" id="UP001242010">
    <property type="component" value="Chromosome"/>
</dbReference>
<feature type="chain" id="PRO_5045626337" evidence="1">
    <location>
        <begin position="25"/>
        <end position="299"/>
    </location>
</feature>
<reference evidence="3" key="1">
    <citation type="journal article" date="2023" name="Int. J. Syst. Evol. Microbiol.">
        <title>Mesoterricola silvestris gen. nov., sp. nov., Mesoterricola sediminis sp. nov., Geothrix oryzae sp. nov., Geothrix edaphica sp. nov., Geothrix rubra sp. nov., and Geothrix limicola sp. nov., six novel members of Acidobacteriota isolated from soils.</title>
        <authorList>
            <person name="Itoh H."/>
            <person name="Sugisawa Y."/>
            <person name="Mise K."/>
            <person name="Xu Z."/>
            <person name="Kuniyasu M."/>
            <person name="Ushijima N."/>
            <person name="Kawano K."/>
            <person name="Kobayashi E."/>
            <person name="Shiratori Y."/>
            <person name="Masuda Y."/>
            <person name="Senoo K."/>
        </authorList>
    </citation>
    <scope>NUCLEOTIDE SEQUENCE [LARGE SCALE GENOMIC DNA]</scope>
    <source>
        <strain evidence="3">Red222</strain>
    </source>
</reference>